<reference evidence="2 3" key="1">
    <citation type="submission" date="2018-07" db="EMBL/GenBank/DDBJ databases">
        <title>Dyadobacter roseus sp. nov., isolated from rose rhizosphere soil.</title>
        <authorList>
            <person name="Chen L."/>
        </authorList>
    </citation>
    <scope>NUCLEOTIDE SEQUENCE [LARGE SCALE GENOMIC DNA]</scope>
    <source>
        <strain evidence="2 3">RS19</strain>
    </source>
</reference>
<dbReference type="InterPro" id="IPR025401">
    <property type="entry name" value="DUF4374"/>
</dbReference>
<accession>A0A3D8YHF6</accession>
<dbReference type="OrthoDB" id="738440at2"/>
<comment type="caution">
    <text evidence="2">The sequence shown here is derived from an EMBL/GenBank/DDBJ whole genome shotgun (WGS) entry which is preliminary data.</text>
</comment>
<keyword evidence="1" id="KW-0732">Signal</keyword>
<evidence type="ECO:0000256" key="1">
    <source>
        <dbReference type="SAM" id="SignalP"/>
    </source>
</evidence>
<organism evidence="2 3">
    <name type="scientific">Dyadobacter luteus</name>
    <dbReference type="NCBI Taxonomy" id="2259619"/>
    <lineage>
        <taxon>Bacteria</taxon>
        <taxon>Pseudomonadati</taxon>
        <taxon>Bacteroidota</taxon>
        <taxon>Cytophagia</taxon>
        <taxon>Cytophagales</taxon>
        <taxon>Spirosomataceae</taxon>
        <taxon>Dyadobacter</taxon>
    </lineage>
</organism>
<sequence length="395" mass="43181">MRKNFLLPCFLVALLMNSCGQSKTDNTSHDHEGQYILSLSLPAQSAYPFQVVRTPESGVADISNARPIPQVPNSVLVAGKDGFVYLNSKEKLTRYAVRADNSLEEKGSVPNTGLLGGPISAFLDQDRLLVSTAPRQVSDSLFAYQIINTSDMTEVVSGKIKLPVTKGSVASPSMYIVKEGKVLVPYIHADEQNHAYGKANLAIFNAQDMTYEKTISTENTACLGYSVVSSHAFTEHGDLYIVSSNSNYWGGNESLPSGIVRIRKGETDFDKSYFLNLSAQLNGNHSGGMIYAGSDKVVVQVFESSLVKAYKDYQQGYVISYYEADLKSKSLKKLDVPLSKYPRRALERLKNGKVAIAINAENGENALYIYDADTGTVKKGLVYHGAEYLSGLLAF</sequence>
<name>A0A3D8YHF6_9BACT</name>
<evidence type="ECO:0000313" key="3">
    <source>
        <dbReference type="Proteomes" id="UP000256373"/>
    </source>
</evidence>
<dbReference type="EMBL" id="QNUL01000001">
    <property type="protein sequence ID" value="REA64232.1"/>
    <property type="molecule type" value="Genomic_DNA"/>
</dbReference>
<dbReference type="Pfam" id="PF14298">
    <property type="entry name" value="DUF4374"/>
    <property type="match status" value="1"/>
</dbReference>
<dbReference type="Proteomes" id="UP000256373">
    <property type="component" value="Unassembled WGS sequence"/>
</dbReference>
<evidence type="ECO:0008006" key="4">
    <source>
        <dbReference type="Google" id="ProtNLM"/>
    </source>
</evidence>
<evidence type="ECO:0000313" key="2">
    <source>
        <dbReference type="EMBL" id="REA64232.1"/>
    </source>
</evidence>
<keyword evidence="3" id="KW-1185">Reference proteome</keyword>
<feature type="chain" id="PRO_5017662131" description="DUF4374 domain-containing protein" evidence="1">
    <location>
        <begin position="25"/>
        <end position="395"/>
    </location>
</feature>
<dbReference type="AlphaFoldDB" id="A0A3D8YHF6"/>
<protein>
    <recommendedName>
        <fullName evidence="4">DUF4374 domain-containing protein</fullName>
    </recommendedName>
</protein>
<dbReference type="RefSeq" id="WP_115828840.1">
    <property type="nucleotide sequence ID" value="NZ_QNUL01000001.1"/>
</dbReference>
<proteinExistence type="predicted"/>
<gene>
    <name evidence="2" type="ORF">DSL64_01375</name>
</gene>
<feature type="signal peptide" evidence="1">
    <location>
        <begin position="1"/>
        <end position="24"/>
    </location>
</feature>